<sequence length="399" mass="43496">MNPELSSVDKDKAVSPFAQEIEYALTLQRMITRLTEDPAELRLTVYDFARARLKDQSSWMDSAEQERLVAALETAIQGVERFEARRTEREGLAPPPPPAAQLSHESAPPAEPVTPLPATQLPITPATEDIIVPARARWAPDVMYIQAREGLLSSLARFALSAALIGGILTIILQRDAIWGRREIPVALQSSGPANPAPSVAAPSTAPPAPVASPAPPPPPSLGFPVPGDYGIYAIAGDDLKELELLPERVPDKRISISTPINQPSRTTLPDGKVRFLLFRRDLAGNAPERLEVRVVARVTRALSFDAKGKLVVTPVTDAWNIRNKSYELRLRPVAGHPEMLLAQSEKVDFALPPGRYVLAFREQAYDFTVAGAVTELAQCLERTDAVNGSFYSECNNKP</sequence>
<feature type="compositionally biased region" description="Pro residues" evidence="1">
    <location>
        <begin position="205"/>
        <end position="220"/>
    </location>
</feature>
<comment type="caution">
    <text evidence="2">The sequence shown here is derived from an EMBL/GenBank/DDBJ whole genome shotgun (WGS) entry which is preliminary data.</text>
</comment>
<protein>
    <submittedName>
        <fullName evidence="2">Uncharacterized protein</fullName>
    </submittedName>
</protein>
<accession>A0ABS5GAV4</accession>
<feature type="region of interest" description="Disordered" evidence="1">
    <location>
        <begin position="190"/>
        <end position="220"/>
    </location>
</feature>
<reference evidence="3" key="1">
    <citation type="journal article" date="2021" name="ISME J.">
        <title>Evolutionary origin and ecological implication of a unique nif island in free-living Bradyrhizobium lineages.</title>
        <authorList>
            <person name="Tao J."/>
        </authorList>
    </citation>
    <scope>NUCLEOTIDE SEQUENCE [LARGE SCALE GENOMIC DNA]</scope>
    <source>
        <strain evidence="3">SZCCT0094</strain>
    </source>
</reference>
<evidence type="ECO:0000313" key="3">
    <source>
        <dbReference type="Proteomes" id="UP001314635"/>
    </source>
</evidence>
<feature type="compositionally biased region" description="Low complexity" evidence="1">
    <location>
        <begin position="190"/>
        <end position="204"/>
    </location>
</feature>
<gene>
    <name evidence="2" type="ORF">JQ619_22110</name>
</gene>
<organism evidence="2 3">
    <name type="scientific">Bradyrhizobium denitrificans</name>
    <dbReference type="NCBI Taxonomy" id="2734912"/>
    <lineage>
        <taxon>Bacteria</taxon>
        <taxon>Pseudomonadati</taxon>
        <taxon>Pseudomonadota</taxon>
        <taxon>Alphaproteobacteria</taxon>
        <taxon>Hyphomicrobiales</taxon>
        <taxon>Nitrobacteraceae</taxon>
        <taxon>Bradyrhizobium</taxon>
    </lineage>
</organism>
<feature type="region of interest" description="Disordered" evidence="1">
    <location>
        <begin position="86"/>
        <end position="121"/>
    </location>
</feature>
<evidence type="ECO:0000313" key="2">
    <source>
        <dbReference type="EMBL" id="MBR1138468.1"/>
    </source>
</evidence>
<keyword evidence="3" id="KW-1185">Reference proteome</keyword>
<proteinExistence type="predicted"/>
<dbReference type="Proteomes" id="UP001314635">
    <property type="component" value="Unassembled WGS sequence"/>
</dbReference>
<evidence type="ECO:0000256" key="1">
    <source>
        <dbReference type="SAM" id="MobiDB-lite"/>
    </source>
</evidence>
<dbReference type="EMBL" id="JAFCLK010000021">
    <property type="protein sequence ID" value="MBR1138468.1"/>
    <property type="molecule type" value="Genomic_DNA"/>
</dbReference>
<name>A0ABS5GAV4_9BRAD</name>